<dbReference type="EMBL" id="VXIS01000099">
    <property type="protein sequence ID" value="KAA8905504.1"/>
    <property type="molecule type" value="Genomic_DNA"/>
</dbReference>
<dbReference type="AlphaFoldDB" id="A0A5J5EVK4"/>
<feature type="compositionally biased region" description="Basic and acidic residues" evidence="1">
    <location>
        <begin position="178"/>
        <end position="219"/>
    </location>
</feature>
<reference evidence="2 3" key="1">
    <citation type="submission" date="2019-09" db="EMBL/GenBank/DDBJ databases">
        <title>Draft genome of the ectomycorrhizal ascomycete Sphaerosporella brunnea.</title>
        <authorList>
            <consortium name="DOE Joint Genome Institute"/>
            <person name="Benucci G.M."/>
            <person name="Marozzi G."/>
            <person name="Antonielli L."/>
            <person name="Sanchez S."/>
            <person name="Marco P."/>
            <person name="Wang X."/>
            <person name="Falini L.B."/>
            <person name="Barry K."/>
            <person name="Haridas S."/>
            <person name="Lipzen A."/>
            <person name="Labutti K."/>
            <person name="Grigoriev I.V."/>
            <person name="Murat C."/>
            <person name="Martin F."/>
            <person name="Albertini E."/>
            <person name="Donnini D."/>
            <person name="Bonito G."/>
        </authorList>
    </citation>
    <scope>NUCLEOTIDE SEQUENCE [LARGE SCALE GENOMIC DNA]</scope>
    <source>
        <strain evidence="2 3">Sb_GMNB300</strain>
    </source>
</reference>
<feature type="region of interest" description="Disordered" evidence="1">
    <location>
        <begin position="174"/>
        <end position="295"/>
    </location>
</feature>
<sequence>MLPKTTVFSFRGAILQQTTLFTLRASPRPFAIVSQQPFQSVMHPLHKRTRENFAARQTQLNIYMVVSVDVSKYATVRDRIRRRMNEATRLTLASHGYRPDGTPLPLPADKSSAPRLEKLLGTLCFYVTYSVVSVDWETLTKEVELGVKKFMVLKARERKKELKARGEELALLQQLQHQHQDPREPKRVRSDLSLRSMRLDENDERRAEEANARKKHEEAMAVSKEHRKRKNQERREGQSWRGGSRAANQSPSGWHNGRQQDHRKQRPQQQQRQQQQRPKRQDTGNFFAPHRGGVV</sequence>
<feature type="compositionally biased region" description="Low complexity" evidence="1">
    <location>
        <begin position="267"/>
        <end position="276"/>
    </location>
</feature>
<protein>
    <submittedName>
        <fullName evidence="2">Uncharacterized protein</fullName>
    </submittedName>
</protein>
<gene>
    <name evidence="2" type="ORF">FN846DRAFT_890539</name>
</gene>
<organism evidence="2 3">
    <name type="scientific">Sphaerosporella brunnea</name>
    <dbReference type="NCBI Taxonomy" id="1250544"/>
    <lineage>
        <taxon>Eukaryota</taxon>
        <taxon>Fungi</taxon>
        <taxon>Dikarya</taxon>
        <taxon>Ascomycota</taxon>
        <taxon>Pezizomycotina</taxon>
        <taxon>Pezizomycetes</taxon>
        <taxon>Pezizales</taxon>
        <taxon>Pyronemataceae</taxon>
        <taxon>Sphaerosporella</taxon>
    </lineage>
</organism>
<evidence type="ECO:0000313" key="2">
    <source>
        <dbReference type="EMBL" id="KAA8905504.1"/>
    </source>
</evidence>
<dbReference type="Proteomes" id="UP000326924">
    <property type="component" value="Unassembled WGS sequence"/>
</dbReference>
<dbReference type="OrthoDB" id="10489456at2759"/>
<accession>A0A5J5EVK4</accession>
<keyword evidence="3" id="KW-1185">Reference proteome</keyword>
<name>A0A5J5EVK4_9PEZI</name>
<evidence type="ECO:0000256" key="1">
    <source>
        <dbReference type="SAM" id="MobiDB-lite"/>
    </source>
</evidence>
<dbReference type="InParanoid" id="A0A5J5EVK4"/>
<proteinExistence type="predicted"/>
<evidence type="ECO:0000313" key="3">
    <source>
        <dbReference type="Proteomes" id="UP000326924"/>
    </source>
</evidence>
<comment type="caution">
    <text evidence="2">The sequence shown here is derived from an EMBL/GenBank/DDBJ whole genome shotgun (WGS) entry which is preliminary data.</text>
</comment>